<sequence length="152" mass="16865">MKKTLTILGALVMVMSLFTTTSFAQTSSGIKPFAYEDPGFGTGFDWKHLETTKRDNVAVNNITKVATDTAIIYAGGKVGKLIKKGLLGQAAGFAIGKQVSKLVPKDQNTWWTTEKYYDIDKTDTVYVKYEVYVYSDSGRNNLITQYSVVEHT</sequence>
<name>A0ABN1BHR0_9BACI</name>
<reference evidence="2 3" key="1">
    <citation type="journal article" date="2019" name="Int. J. Syst. Evol. Microbiol.">
        <title>The Global Catalogue of Microorganisms (GCM) 10K type strain sequencing project: providing services to taxonomists for standard genome sequencing and annotation.</title>
        <authorList>
            <consortium name="The Broad Institute Genomics Platform"/>
            <consortium name="The Broad Institute Genome Sequencing Center for Infectious Disease"/>
            <person name="Wu L."/>
            <person name="Ma J."/>
        </authorList>
    </citation>
    <scope>NUCLEOTIDE SEQUENCE [LARGE SCALE GENOMIC DNA]</scope>
    <source>
        <strain evidence="2 3">JCM 12389</strain>
    </source>
</reference>
<evidence type="ECO:0000313" key="2">
    <source>
        <dbReference type="EMBL" id="GAA0496947.1"/>
    </source>
</evidence>
<feature type="chain" id="PRO_5046924638" evidence="1">
    <location>
        <begin position="25"/>
        <end position="152"/>
    </location>
</feature>
<protein>
    <submittedName>
        <fullName evidence="2">Uncharacterized protein</fullName>
    </submittedName>
</protein>
<dbReference type="EMBL" id="BAAADO010000005">
    <property type="protein sequence ID" value="GAA0496947.1"/>
    <property type="molecule type" value="Genomic_DNA"/>
</dbReference>
<proteinExistence type="predicted"/>
<gene>
    <name evidence="2" type="ORF">GCM10008986_24890</name>
</gene>
<dbReference type="RefSeq" id="WP_343841616.1">
    <property type="nucleotide sequence ID" value="NZ_BAAADO010000005.1"/>
</dbReference>
<dbReference type="Proteomes" id="UP001500880">
    <property type="component" value="Unassembled WGS sequence"/>
</dbReference>
<comment type="caution">
    <text evidence="2">The sequence shown here is derived from an EMBL/GenBank/DDBJ whole genome shotgun (WGS) entry which is preliminary data.</text>
</comment>
<organism evidence="2 3">
    <name type="scientific">Salinibacillus aidingensis</name>
    <dbReference type="NCBI Taxonomy" id="237684"/>
    <lineage>
        <taxon>Bacteria</taxon>
        <taxon>Bacillati</taxon>
        <taxon>Bacillota</taxon>
        <taxon>Bacilli</taxon>
        <taxon>Bacillales</taxon>
        <taxon>Bacillaceae</taxon>
        <taxon>Salinibacillus</taxon>
    </lineage>
</organism>
<accession>A0ABN1BHR0</accession>
<feature type="signal peptide" evidence="1">
    <location>
        <begin position="1"/>
        <end position="24"/>
    </location>
</feature>
<evidence type="ECO:0000256" key="1">
    <source>
        <dbReference type="SAM" id="SignalP"/>
    </source>
</evidence>
<keyword evidence="3" id="KW-1185">Reference proteome</keyword>
<evidence type="ECO:0000313" key="3">
    <source>
        <dbReference type="Proteomes" id="UP001500880"/>
    </source>
</evidence>
<keyword evidence="1" id="KW-0732">Signal</keyword>